<evidence type="ECO:0000256" key="4">
    <source>
        <dbReference type="SAM" id="MobiDB-lite"/>
    </source>
</evidence>
<dbReference type="InParanoid" id="A0A3N4LBR5"/>
<dbReference type="Proteomes" id="UP000267821">
    <property type="component" value="Unassembled WGS sequence"/>
</dbReference>
<keyword evidence="2" id="KW-0539">Nucleus</keyword>
<feature type="compositionally biased region" description="Basic and acidic residues" evidence="4">
    <location>
        <begin position="182"/>
        <end position="196"/>
    </location>
</feature>
<dbReference type="GO" id="GO:0000445">
    <property type="term" value="C:THO complex part of transcription export complex"/>
    <property type="evidence" value="ECO:0007669"/>
    <property type="project" value="InterPro"/>
</dbReference>
<evidence type="ECO:0000313" key="5">
    <source>
        <dbReference type="EMBL" id="RPB20126.1"/>
    </source>
</evidence>
<evidence type="ECO:0000256" key="3">
    <source>
        <dbReference type="SAM" id="Coils"/>
    </source>
</evidence>
<keyword evidence="6" id="KW-1185">Reference proteome</keyword>
<evidence type="ECO:0008006" key="7">
    <source>
        <dbReference type="Google" id="ProtNLM"/>
    </source>
</evidence>
<evidence type="ECO:0000313" key="6">
    <source>
        <dbReference type="Proteomes" id="UP000267821"/>
    </source>
</evidence>
<protein>
    <recommendedName>
        <fullName evidence="7">Tho complex subunit 7</fullName>
    </recommendedName>
</protein>
<dbReference type="InterPro" id="IPR008501">
    <property type="entry name" value="THOC7/Mft1"/>
</dbReference>
<reference evidence="5 6" key="1">
    <citation type="journal article" date="2018" name="Nat. Ecol. Evol.">
        <title>Pezizomycetes genomes reveal the molecular basis of ectomycorrhizal truffle lifestyle.</title>
        <authorList>
            <person name="Murat C."/>
            <person name="Payen T."/>
            <person name="Noel B."/>
            <person name="Kuo A."/>
            <person name="Morin E."/>
            <person name="Chen J."/>
            <person name="Kohler A."/>
            <person name="Krizsan K."/>
            <person name="Balestrini R."/>
            <person name="Da Silva C."/>
            <person name="Montanini B."/>
            <person name="Hainaut M."/>
            <person name="Levati E."/>
            <person name="Barry K.W."/>
            <person name="Belfiori B."/>
            <person name="Cichocki N."/>
            <person name="Clum A."/>
            <person name="Dockter R.B."/>
            <person name="Fauchery L."/>
            <person name="Guy J."/>
            <person name="Iotti M."/>
            <person name="Le Tacon F."/>
            <person name="Lindquist E.A."/>
            <person name="Lipzen A."/>
            <person name="Malagnac F."/>
            <person name="Mello A."/>
            <person name="Molinier V."/>
            <person name="Miyauchi S."/>
            <person name="Poulain J."/>
            <person name="Riccioni C."/>
            <person name="Rubini A."/>
            <person name="Sitrit Y."/>
            <person name="Splivallo R."/>
            <person name="Traeger S."/>
            <person name="Wang M."/>
            <person name="Zifcakova L."/>
            <person name="Wipf D."/>
            <person name="Zambonelli A."/>
            <person name="Paolocci F."/>
            <person name="Nowrousian M."/>
            <person name="Ottonello S."/>
            <person name="Baldrian P."/>
            <person name="Spatafora J.W."/>
            <person name="Henrissat B."/>
            <person name="Nagy L.G."/>
            <person name="Aury J.M."/>
            <person name="Wincker P."/>
            <person name="Grigoriev I.V."/>
            <person name="Bonfante P."/>
            <person name="Martin F.M."/>
        </authorList>
    </citation>
    <scope>NUCLEOTIDE SEQUENCE [LARGE SCALE GENOMIC DNA]</scope>
    <source>
        <strain evidence="5 6">ATCC MYA-4762</strain>
    </source>
</reference>
<dbReference type="EMBL" id="ML121577">
    <property type="protein sequence ID" value="RPB20126.1"/>
    <property type="molecule type" value="Genomic_DNA"/>
</dbReference>
<evidence type="ECO:0000256" key="1">
    <source>
        <dbReference type="ARBA" id="ARBA00004123"/>
    </source>
</evidence>
<comment type="subcellular location">
    <subcellularLocation>
        <location evidence="1">Nucleus</location>
    </subcellularLocation>
</comment>
<keyword evidence="3" id="KW-0175">Coiled coil</keyword>
<dbReference type="OrthoDB" id="205166at2759"/>
<gene>
    <name evidence="5" type="ORF">L211DRAFT_842050</name>
</gene>
<name>A0A3N4LBR5_9PEZI</name>
<feature type="region of interest" description="Disordered" evidence="4">
    <location>
        <begin position="182"/>
        <end position="212"/>
    </location>
</feature>
<dbReference type="Pfam" id="PF05615">
    <property type="entry name" value="THOC7"/>
    <property type="match status" value="1"/>
</dbReference>
<feature type="coiled-coil region" evidence="3">
    <location>
        <begin position="77"/>
        <end position="111"/>
    </location>
</feature>
<dbReference type="GO" id="GO:0006397">
    <property type="term" value="P:mRNA processing"/>
    <property type="evidence" value="ECO:0007669"/>
    <property type="project" value="InterPro"/>
</dbReference>
<sequence length="239" mass="27605">MSAVDEDALIKSRPLTVEERPFKRISKRCAQLPINLNGTTPQIDLEKFREEAELDFELFEVTIARIQLLQHTNQREIERYEAEKVNILKLSEQARQDMALLREQLVAAQQEKANRLKYDAIANNILSTKVMRLGREEQKINMQRLEAEIVELEGERRQYGEVWQARREQFGEIVGRLEKMQEQIQEDKEEHDRREGMDEEEGEEGEEIENPTHMGVIAGIASSGRLGGSTGIEAVQLHP</sequence>
<evidence type="ECO:0000256" key="2">
    <source>
        <dbReference type="ARBA" id="ARBA00023242"/>
    </source>
</evidence>
<dbReference type="STRING" id="1051890.A0A3N4LBR5"/>
<accession>A0A3N4LBR5</accession>
<organism evidence="5 6">
    <name type="scientific">Terfezia boudieri ATCC MYA-4762</name>
    <dbReference type="NCBI Taxonomy" id="1051890"/>
    <lineage>
        <taxon>Eukaryota</taxon>
        <taxon>Fungi</taxon>
        <taxon>Dikarya</taxon>
        <taxon>Ascomycota</taxon>
        <taxon>Pezizomycotina</taxon>
        <taxon>Pezizomycetes</taxon>
        <taxon>Pezizales</taxon>
        <taxon>Pezizaceae</taxon>
        <taxon>Terfezia</taxon>
    </lineage>
</organism>
<dbReference type="AlphaFoldDB" id="A0A3N4LBR5"/>
<feature type="compositionally biased region" description="Acidic residues" evidence="4">
    <location>
        <begin position="197"/>
        <end position="209"/>
    </location>
</feature>
<proteinExistence type="predicted"/>